<dbReference type="OrthoDB" id="10056939at2759"/>
<dbReference type="Pfam" id="PF05920">
    <property type="entry name" value="Homeobox_KN"/>
    <property type="match status" value="1"/>
</dbReference>
<sequence>MSLSLQIHAEKRQQFVCQQVNGLQALFQKWTNTNNLSEDINQSSLIEEQVTQSKTATNNSHFQGFLTCLLSLNNDQLKCQTIKSLQQNFDYMHQVLENELKLYQQRLITRDLNQLEEKKGRQFSKKSKIILKVWLYRHFSYPYPTKEQTIQLSEKQSLQFNNQIQIWFINARVRIDNKIYEKKKFNNIVKYKYFSINKPQVKLR</sequence>
<comment type="subcellular location">
    <subcellularLocation>
        <location evidence="4">Nucleus</location>
    </subcellularLocation>
</comment>
<dbReference type="Gene3D" id="1.10.10.60">
    <property type="entry name" value="Homeodomain-like"/>
    <property type="match status" value="1"/>
</dbReference>
<keyword evidence="7" id="KW-1185">Reference proteome</keyword>
<dbReference type="RefSeq" id="XP_001455667.1">
    <property type="nucleotide sequence ID" value="XM_001455630.1"/>
</dbReference>
<dbReference type="KEGG" id="ptm:GSPATT00003238001"/>
<evidence type="ECO:0000259" key="5">
    <source>
        <dbReference type="PROSITE" id="PS50071"/>
    </source>
</evidence>
<dbReference type="SMART" id="SM00389">
    <property type="entry name" value="HOX"/>
    <property type="match status" value="1"/>
</dbReference>
<dbReference type="Proteomes" id="UP000000600">
    <property type="component" value="Unassembled WGS sequence"/>
</dbReference>
<keyword evidence="3 4" id="KW-0539">Nucleus</keyword>
<dbReference type="GeneID" id="5041452"/>
<dbReference type="GO" id="GO:0003677">
    <property type="term" value="F:DNA binding"/>
    <property type="evidence" value="ECO:0007669"/>
    <property type="project" value="UniProtKB-UniRule"/>
</dbReference>
<keyword evidence="1 4" id="KW-0238">DNA-binding</keyword>
<feature type="domain" description="Homeobox" evidence="5">
    <location>
        <begin position="114"/>
        <end position="178"/>
    </location>
</feature>
<evidence type="ECO:0000313" key="6">
    <source>
        <dbReference type="EMBL" id="CAK88270.1"/>
    </source>
</evidence>
<dbReference type="GO" id="GO:0005634">
    <property type="term" value="C:nucleus"/>
    <property type="evidence" value="ECO:0007669"/>
    <property type="project" value="UniProtKB-SubCell"/>
</dbReference>
<dbReference type="InterPro" id="IPR050224">
    <property type="entry name" value="TALE_homeobox"/>
</dbReference>
<dbReference type="InParanoid" id="A0DZ03"/>
<protein>
    <recommendedName>
        <fullName evidence="5">Homeobox domain-containing protein</fullName>
    </recommendedName>
</protein>
<organism evidence="6 7">
    <name type="scientific">Paramecium tetraurelia</name>
    <dbReference type="NCBI Taxonomy" id="5888"/>
    <lineage>
        <taxon>Eukaryota</taxon>
        <taxon>Sar</taxon>
        <taxon>Alveolata</taxon>
        <taxon>Ciliophora</taxon>
        <taxon>Intramacronucleata</taxon>
        <taxon>Oligohymenophorea</taxon>
        <taxon>Peniculida</taxon>
        <taxon>Parameciidae</taxon>
        <taxon>Paramecium</taxon>
    </lineage>
</organism>
<name>A0DZ03_PARTE</name>
<evidence type="ECO:0000256" key="1">
    <source>
        <dbReference type="ARBA" id="ARBA00023125"/>
    </source>
</evidence>
<evidence type="ECO:0000256" key="3">
    <source>
        <dbReference type="ARBA" id="ARBA00023242"/>
    </source>
</evidence>
<dbReference type="SUPFAM" id="SSF46689">
    <property type="entry name" value="Homeodomain-like"/>
    <property type="match status" value="1"/>
</dbReference>
<evidence type="ECO:0000256" key="2">
    <source>
        <dbReference type="ARBA" id="ARBA00023155"/>
    </source>
</evidence>
<proteinExistence type="predicted"/>
<dbReference type="GO" id="GO:0006355">
    <property type="term" value="P:regulation of DNA-templated transcription"/>
    <property type="evidence" value="ECO:0007669"/>
    <property type="project" value="InterPro"/>
</dbReference>
<dbReference type="PROSITE" id="PS50071">
    <property type="entry name" value="HOMEOBOX_2"/>
    <property type="match status" value="1"/>
</dbReference>
<dbReference type="EMBL" id="CT868649">
    <property type="protein sequence ID" value="CAK88270.1"/>
    <property type="molecule type" value="Genomic_DNA"/>
</dbReference>
<dbReference type="InterPro" id="IPR001356">
    <property type="entry name" value="HD"/>
</dbReference>
<dbReference type="AlphaFoldDB" id="A0DZ03"/>
<dbReference type="PANTHER" id="PTHR11850">
    <property type="entry name" value="HOMEOBOX PROTEIN TRANSCRIPTION FACTORS"/>
    <property type="match status" value="1"/>
</dbReference>
<dbReference type="STRING" id="5888.A0DZ03"/>
<feature type="DNA-binding region" description="Homeobox" evidence="4">
    <location>
        <begin position="116"/>
        <end position="179"/>
    </location>
</feature>
<gene>
    <name evidence="6" type="ORF">GSPATT00003238001</name>
</gene>
<dbReference type="HOGENOM" id="CLU_1345487_0_0_1"/>
<dbReference type="InterPro" id="IPR009057">
    <property type="entry name" value="Homeodomain-like_sf"/>
</dbReference>
<accession>A0DZ03</accession>
<dbReference type="InterPro" id="IPR008422">
    <property type="entry name" value="KN_HD"/>
</dbReference>
<evidence type="ECO:0000256" key="4">
    <source>
        <dbReference type="PROSITE-ProRule" id="PRU00108"/>
    </source>
</evidence>
<evidence type="ECO:0000313" key="7">
    <source>
        <dbReference type="Proteomes" id="UP000000600"/>
    </source>
</evidence>
<dbReference type="CDD" id="cd00086">
    <property type="entry name" value="homeodomain"/>
    <property type="match status" value="1"/>
</dbReference>
<keyword evidence="2 4" id="KW-0371">Homeobox</keyword>
<reference evidence="6 7" key="1">
    <citation type="journal article" date="2006" name="Nature">
        <title>Global trends of whole-genome duplications revealed by the ciliate Paramecium tetraurelia.</title>
        <authorList>
            <consortium name="Genoscope"/>
            <person name="Aury J.-M."/>
            <person name="Jaillon O."/>
            <person name="Duret L."/>
            <person name="Noel B."/>
            <person name="Jubin C."/>
            <person name="Porcel B.M."/>
            <person name="Segurens B."/>
            <person name="Daubin V."/>
            <person name="Anthouard V."/>
            <person name="Aiach N."/>
            <person name="Arnaiz O."/>
            <person name="Billaut A."/>
            <person name="Beisson J."/>
            <person name="Blanc I."/>
            <person name="Bouhouche K."/>
            <person name="Camara F."/>
            <person name="Duharcourt S."/>
            <person name="Guigo R."/>
            <person name="Gogendeau D."/>
            <person name="Katinka M."/>
            <person name="Keller A.-M."/>
            <person name="Kissmehl R."/>
            <person name="Klotz C."/>
            <person name="Koll F."/>
            <person name="Le Moue A."/>
            <person name="Lepere C."/>
            <person name="Malinsky S."/>
            <person name="Nowacki M."/>
            <person name="Nowak J.K."/>
            <person name="Plattner H."/>
            <person name="Poulain J."/>
            <person name="Ruiz F."/>
            <person name="Serrano V."/>
            <person name="Zagulski M."/>
            <person name="Dessen P."/>
            <person name="Betermier M."/>
            <person name="Weissenbach J."/>
            <person name="Scarpelli C."/>
            <person name="Schachter V."/>
            <person name="Sperling L."/>
            <person name="Meyer E."/>
            <person name="Cohen J."/>
            <person name="Wincker P."/>
        </authorList>
    </citation>
    <scope>NUCLEOTIDE SEQUENCE [LARGE SCALE GENOMIC DNA]</scope>
    <source>
        <strain evidence="6 7">Stock d4-2</strain>
    </source>
</reference>